<organism evidence="2 3">
    <name type="scientific">Plasmodium malariae</name>
    <dbReference type="NCBI Taxonomy" id="5858"/>
    <lineage>
        <taxon>Eukaryota</taxon>
        <taxon>Sar</taxon>
        <taxon>Alveolata</taxon>
        <taxon>Apicomplexa</taxon>
        <taxon>Aconoidasida</taxon>
        <taxon>Haemosporida</taxon>
        <taxon>Plasmodiidae</taxon>
        <taxon>Plasmodium</taxon>
        <taxon>Plasmodium (Plasmodium)</taxon>
    </lineage>
</organism>
<feature type="compositionally biased region" description="Polar residues" evidence="1">
    <location>
        <begin position="246"/>
        <end position="259"/>
    </location>
</feature>
<dbReference type="KEGG" id="pmal:PMUG01_05010500"/>
<protein>
    <submittedName>
        <fullName evidence="2">STP1 protein</fullName>
    </submittedName>
</protein>
<dbReference type="RefSeq" id="XP_028860274.1">
    <property type="nucleotide sequence ID" value="XM_029003316.1"/>
</dbReference>
<name>A0A1D3JKZ5_PLAMA</name>
<feature type="region of interest" description="Disordered" evidence="1">
    <location>
        <begin position="210"/>
        <end position="259"/>
    </location>
</feature>
<proteinExistence type="predicted"/>
<accession>A0A1D3JKZ5</accession>
<sequence>MDNCITSYSTFHGLTVWSYVVKPTFKAIQDYIQNKTSTLKNEKNKQTFRQECLGLADYLINKKVAPRFENQTMWELALKHWLKRYYNNLTNHHGGCPMILEKKDKEILQLKYQEEDFCDKRRTDLNQIKALKKNYPSNCTNEYLMKCREYKEWLEDRKFYFEKNKNLFKHCYETKKKSTCNIMDEETFKESPECSSSYIDKNCNFVSEKKVSDTQMEAPVKDQDLSTPHAENEGTHAPDETDNETKQQIYHDSQTQLQESSSFELLDEQRVAEEIPGPSSAQEETSIPNTGTKNKYQVTQVDPALPKIVPESEESPPDNAPSSPTLSVLPSRFPLSSKLSKIPGMIKKKKKIKRRHVKFLRLLLPSFSKNKSKFLTDDHLEHPIYDEKEIVKKIKINEFKKNINLPNRKKDRSKTIIEVHMEVLEVCRNEEWENNKEEFLKICIDEFTKKEYNAYPNLKNDNLITENIKSSNDITKQNILWNKWIERHRYISEKLKKQDWFNNLKNEWKKELAYMQEMVKLKIKSSNENHKVLFLEREKDIWKQWISKKGTIIEQYLEHECFNESSEDFHNISDEYLNEDTKNYVSLMNIEEFQIKENYEEFYKYAKRKLVRKLCILVFMTILEECKKEVNFENKKSYFDSSLNELKKRLSSDKMPEITENIIEYNSNDLGYIQNKEIHAHIGNDSFRNEIENLIREDNVYRNSVVNYGALDKSDEIEEKQIL</sequence>
<dbReference type="Proteomes" id="UP000219813">
    <property type="component" value="Chromosome 5"/>
</dbReference>
<dbReference type="OrthoDB" id="376328at2759"/>
<dbReference type="AlphaFoldDB" id="A0A1D3JKZ5"/>
<reference evidence="2 3" key="1">
    <citation type="submission" date="2016-06" db="EMBL/GenBank/DDBJ databases">
        <authorList>
            <consortium name="Pathogen Informatics"/>
        </authorList>
    </citation>
    <scope>NUCLEOTIDE SEQUENCE [LARGE SCALE GENOMIC DNA]</scope>
</reference>
<evidence type="ECO:0000313" key="3">
    <source>
        <dbReference type="Proteomes" id="UP000219813"/>
    </source>
</evidence>
<dbReference type="EMBL" id="LT594626">
    <property type="protein sequence ID" value="SBT87243.1"/>
    <property type="molecule type" value="Genomic_DNA"/>
</dbReference>
<gene>
    <name evidence="2" type="primary">PmUG01_05010500</name>
    <name evidence="2" type="ORF">PMUG01_05010500</name>
</gene>
<dbReference type="GeneID" id="39867145"/>
<evidence type="ECO:0000313" key="2">
    <source>
        <dbReference type="EMBL" id="SBT87243.1"/>
    </source>
</evidence>
<feature type="region of interest" description="Disordered" evidence="1">
    <location>
        <begin position="274"/>
        <end position="330"/>
    </location>
</feature>
<feature type="compositionally biased region" description="Polar residues" evidence="1">
    <location>
        <begin position="279"/>
        <end position="300"/>
    </location>
</feature>
<keyword evidence="3" id="KW-1185">Reference proteome</keyword>
<evidence type="ECO:0000256" key="1">
    <source>
        <dbReference type="SAM" id="MobiDB-lite"/>
    </source>
</evidence>
<dbReference type="VEuPathDB" id="PlasmoDB:PmUG01_05010500"/>
<feature type="compositionally biased region" description="Basic and acidic residues" evidence="1">
    <location>
        <begin position="219"/>
        <end position="245"/>
    </location>
</feature>